<dbReference type="Proteomes" id="UP000887566">
    <property type="component" value="Unplaced"/>
</dbReference>
<evidence type="ECO:0000313" key="5">
    <source>
        <dbReference type="Proteomes" id="UP000887566"/>
    </source>
</evidence>
<dbReference type="GO" id="GO:0006631">
    <property type="term" value="P:fatty acid metabolic process"/>
    <property type="evidence" value="ECO:0007669"/>
    <property type="project" value="TreeGrafter"/>
</dbReference>
<evidence type="ECO:0000256" key="1">
    <source>
        <dbReference type="ARBA" id="ARBA00005005"/>
    </source>
</evidence>
<keyword evidence="2" id="KW-0012">Acyltransferase</keyword>
<dbReference type="GO" id="GO:0004095">
    <property type="term" value="F:carnitine O-palmitoyltransferase activity"/>
    <property type="evidence" value="ECO:0007669"/>
    <property type="project" value="TreeGrafter"/>
</dbReference>
<organism evidence="5 6">
    <name type="scientific">Plectus sambesii</name>
    <dbReference type="NCBI Taxonomy" id="2011161"/>
    <lineage>
        <taxon>Eukaryota</taxon>
        <taxon>Metazoa</taxon>
        <taxon>Ecdysozoa</taxon>
        <taxon>Nematoda</taxon>
        <taxon>Chromadorea</taxon>
        <taxon>Plectida</taxon>
        <taxon>Plectina</taxon>
        <taxon>Plectoidea</taxon>
        <taxon>Plectidae</taxon>
        <taxon>Plectus</taxon>
    </lineage>
</organism>
<comment type="catalytic activity">
    <reaction evidence="3">
        <text>4,8-dimethylnonanoyl-CoA + (R)-carnitine = O-4,8-dimethylnonanoyl-(R)-carnitine + CoA</text>
        <dbReference type="Rhea" id="RHEA:44860"/>
        <dbReference type="ChEBI" id="CHEBI:16347"/>
        <dbReference type="ChEBI" id="CHEBI:57287"/>
        <dbReference type="ChEBI" id="CHEBI:77061"/>
        <dbReference type="ChEBI" id="CHEBI:84654"/>
    </reaction>
</comment>
<dbReference type="InterPro" id="IPR039551">
    <property type="entry name" value="Cho/carn_acyl_trans"/>
</dbReference>
<dbReference type="InterPro" id="IPR000542">
    <property type="entry name" value="Carn_acyl_trans"/>
</dbReference>
<evidence type="ECO:0000256" key="2">
    <source>
        <dbReference type="ARBA" id="ARBA00023315"/>
    </source>
</evidence>
<dbReference type="AlphaFoldDB" id="A0A914V2P1"/>
<keyword evidence="5" id="KW-1185">Reference proteome</keyword>
<accession>A0A914V2P1</accession>
<evidence type="ECO:0000259" key="4">
    <source>
        <dbReference type="Pfam" id="PF00755"/>
    </source>
</evidence>
<dbReference type="PANTHER" id="PTHR22589">
    <property type="entry name" value="CARNITINE O-ACYLTRANSFERASE"/>
    <property type="match status" value="1"/>
</dbReference>
<proteinExistence type="predicted"/>
<dbReference type="GO" id="GO:0009437">
    <property type="term" value="P:carnitine metabolic process"/>
    <property type="evidence" value="ECO:0007669"/>
    <property type="project" value="TreeGrafter"/>
</dbReference>
<evidence type="ECO:0000313" key="6">
    <source>
        <dbReference type="WBParaSite" id="PSAMB.scaffold14102size2003.g35859.t1"/>
    </source>
</evidence>
<feature type="domain" description="Choline/carnitine acyltransferase" evidence="4">
    <location>
        <begin position="48"/>
        <end position="99"/>
    </location>
</feature>
<name>A0A914V2P1_9BILA</name>
<dbReference type="WBParaSite" id="PSAMB.scaffold14102size2003.g35859.t1">
    <property type="protein sequence ID" value="PSAMB.scaffold14102size2003.g35859.t1"/>
    <property type="gene ID" value="PSAMB.scaffold14102size2003.g35859"/>
</dbReference>
<dbReference type="PANTHER" id="PTHR22589:SF104">
    <property type="entry name" value="CHOLINE_CARNITINE ACYLTRANSFERASE DOMAIN-CONTAINING PROTEIN"/>
    <property type="match status" value="1"/>
</dbReference>
<dbReference type="Pfam" id="PF00755">
    <property type="entry name" value="Carn_acyltransf"/>
    <property type="match status" value="1"/>
</dbReference>
<dbReference type="GO" id="GO:0005739">
    <property type="term" value="C:mitochondrion"/>
    <property type="evidence" value="ECO:0007669"/>
    <property type="project" value="TreeGrafter"/>
</dbReference>
<dbReference type="InterPro" id="IPR042572">
    <property type="entry name" value="Carn_acyl_trans_N"/>
</dbReference>
<keyword evidence="2" id="KW-0808">Transferase</keyword>
<protein>
    <submittedName>
        <fullName evidence="6">Choline/carnitine acyltransferase domain-containing protein</fullName>
    </submittedName>
</protein>
<sequence>MLYYKGWLFETVGKPPSLATKIFMTIIKLVNKNASFFSFQDMMPWMLVPSIKDTLRRYLRSVRPLVDDEEYDEYVKLAGEFESTIAPSLQRKLWLKWLTSRNY</sequence>
<dbReference type="SUPFAM" id="SSF52777">
    <property type="entry name" value="CoA-dependent acyltransferases"/>
    <property type="match status" value="1"/>
</dbReference>
<reference evidence="6" key="1">
    <citation type="submission" date="2022-11" db="UniProtKB">
        <authorList>
            <consortium name="WormBaseParasite"/>
        </authorList>
    </citation>
    <scope>IDENTIFICATION</scope>
</reference>
<evidence type="ECO:0000256" key="3">
    <source>
        <dbReference type="ARBA" id="ARBA00048999"/>
    </source>
</evidence>
<comment type="pathway">
    <text evidence="1">Lipid metabolism; fatty acid beta-oxidation.</text>
</comment>
<dbReference type="Gene3D" id="1.10.275.20">
    <property type="entry name" value="Choline/Carnitine o-acyltransferase"/>
    <property type="match status" value="1"/>
</dbReference>